<evidence type="ECO:0000313" key="2">
    <source>
        <dbReference type="Proteomes" id="UP000886595"/>
    </source>
</evidence>
<organism evidence="1 2">
    <name type="scientific">Brassica carinata</name>
    <name type="common">Ethiopian mustard</name>
    <name type="synonym">Abyssinian cabbage</name>
    <dbReference type="NCBI Taxonomy" id="52824"/>
    <lineage>
        <taxon>Eukaryota</taxon>
        <taxon>Viridiplantae</taxon>
        <taxon>Streptophyta</taxon>
        <taxon>Embryophyta</taxon>
        <taxon>Tracheophyta</taxon>
        <taxon>Spermatophyta</taxon>
        <taxon>Magnoliopsida</taxon>
        <taxon>eudicotyledons</taxon>
        <taxon>Gunneridae</taxon>
        <taxon>Pentapetalae</taxon>
        <taxon>rosids</taxon>
        <taxon>malvids</taxon>
        <taxon>Brassicales</taxon>
        <taxon>Brassicaceae</taxon>
        <taxon>Brassiceae</taxon>
        <taxon>Brassica</taxon>
    </lineage>
</organism>
<sequence length="113" mass="12361">MDSKAETKLTSVQITDEETSLFAMQLASSSVLPMALHSGLELGLLEIKAKNAFQMLLSVYSILTCSVRKLPDGNCVERLYGLGPVCKYLIKNEDGVSIAPLCLMNQDNVFMES</sequence>
<proteinExistence type="predicted"/>
<accession>A0A8X7V559</accession>
<dbReference type="AlphaFoldDB" id="A0A8X7V559"/>
<reference evidence="1 2" key="1">
    <citation type="submission" date="2020-02" db="EMBL/GenBank/DDBJ databases">
        <authorList>
            <person name="Ma Q."/>
            <person name="Huang Y."/>
            <person name="Song X."/>
            <person name="Pei D."/>
        </authorList>
    </citation>
    <scope>NUCLEOTIDE SEQUENCE [LARGE SCALE GENOMIC DNA]</scope>
    <source>
        <strain evidence="1">Sxm20200214</strain>
        <tissue evidence="1">Leaf</tissue>
    </source>
</reference>
<dbReference type="InterPro" id="IPR036388">
    <property type="entry name" value="WH-like_DNA-bd_sf"/>
</dbReference>
<dbReference type="InterPro" id="IPR036390">
    <property type="entry name" value="WH_DNA-bd_sf"/>
</dbReference>
<dbReference type="Proteomes" id="UP000886595">
    <property type="component" value="Unassembled WGS sequence"/>
</dbReference>
<protein>
    <submittedName>
        <fullName evidence="1">Uncharacterized protein</fullName>
    </submittedName>
</protein>
<dbReference type="EMBL" id="JAAMPC010000007">
    <property type="protein sequence ID" value="KAG2302639.1"/>
    <property type="molecule type" value="Genomic_DNA"/>
</dbReference>
<dbReference type="SUPFAM" id="SSF46785">
    <property type="entry name" value="Winged helix' DNA-binding domain"/>
    <property type="match status" value="1"/>
</dbReference>
<dbReference type="OrthoDB" id="1108833at2759"/>
<evidence type="ECO:0000313" key="1">
    <source>
        <dbReference type="EMBL" id="KAG2302639.1"/>
    </source>
</evidence>
<keyword evidence="2" id="KW-1185">Reference proteome</keyword>
<gene>
    <name evidence="1" type="ORF">Bca52824_031290</name>
</gene>
<name>A0A8X7V559_BRACI</name>
<dbReference type="Gene3D" id="1.10.10.10">
    <property type="entry name" value="Winged helix-like DNA-binding domain superfamily/Winged helix DNA-binding domain"/>
    <property type="match status" value="2"/>
</dbReference>
<comment type="caution">
    <text evidence="1">The sequence shown here is derived from an EMBL/GenBank/DDBJ whole genome shotgun (WGS) entry which is preliminary data.</text>
</comment>